<protein>
    <submittedName>
        <fullName evidence="6">Patatin-like phospholipase family protein</fullName>
    </submittedName>
</protein>
<keyword evidence="3 4" id="KW-0443">Lipid metabolism</keyword>
<dbReference type="Proteomes" id="UP000596827">
    <property type="component" value="Unassembled WGS sequence"/>
</dbReference>
<dbReference type="Pfam" id="PF01734">
    <property type="entry name" value="Patatin"/>
    <property type="match status" value="1"/>
</dbReference>
<evidence type="ECO:0000256" key="2">
    <source>
        <dbReference type="ARBA" id="ARBA00022963"/>
    </source>
</evidence>
<evidence type="ECO:0000256" key="3">
    <source>
        <dbReference type="ARBA" id="ARBA00023098"/>
    </source>
</evidence>
<dbReference type="EMBL" id="JACORU010000001">
    <property type="protein sequence ID" value="MBC5763069.1"/>
    <property type="molecule type" value="Genomic_DNA"/>
</dbReference>
<dbReference type="SUPFAM" id="SSF52151">
    <property type="entry name" value="FabD/lysophospholipase-like"/>
    <property type="match status" value="1"/>
</dbReference>
<dbReference type="PANTHER" id="PTHR14226:SF57">
    <property type="entry name" value="BLR7027 PROTEIN"/>
    <property type="match status" value="1"/>
</dbReference>
<accession>A0A923S082</accession>
<sequence length="423" mass="45914">MTSDNERQGTAAAPASPDPTGFGIVLTGGGARAAYQVGVLLGILRIRRELGAPSKPPFDIYTGTSAGAINAAILASRADDFDAGVAHLFDMWRRIDAGQVYRTDASSLIRNAARWVAMFALGWALPDRWRRQPRSLLDNAPLERLLARNVRFNRLHEMVSSGQVRALAIGASSYSTGWHVTFFEGDATLQPWLRSQRMSQRTELMVAHLLASSAIPFVFPATQAVVQGRAEWLGDGTMRETAPIAPAIHLGARRLLVIGSDRRQESSPESPPSMEYPSLARVAGHALSSIFLDALATDVERASRINQALQELPERDRDGKPRRTVELLLIAPSLSLDEIAAKHVASLPRTIRALLSALGAACAHEPGQALASYLLFQAPFTRELMTLGEADALQKRDQIVRFFGWSIDKQPASQGSAPEGKTA</sequence>
<reference evidence="6" key="1">
    <citation type="submission" date="2020-08" db="EMBL/GenBank/DDBJ databases">
        <title>Ramlibacter sp. GTP1 16S ribosomal RNA gene genome sequencing and assembly.</title>
        <authorList>
            <person name="Kang M."/>
        </authorList>
    </citation>
    <scope>NUCLEOTIDE SEQUENCE</scope>
    <source>
        <strain evidence="6">GTP1</strain>
    </source>
</reference>
<proteinExistence type="predicted"/>
<feature type="short sequence motif" description="GXSXG" evidence="4">
    <location>
        <begin position="63"/>
        <end position="67"/>
    </location>
</feature>
<keyword evidence="7" id="KW-1185">Reference proteome</keyword>
<organism evidence="6 7">
    <name type="scientific">Ramlibacter albus</name>
    <dbReference type="NCBI Taxonomy" id="2079448"/>
    <lineage>
        <taxon>Bacteria</taxon>
        <taxon>Pseudomonadati</taxon>
        <taxon>Pseudomonadota</taxon>
        <taxon>Betaproteobacteria</taxon>
        <taxon>Burkholderiales</taxon>
        <taxon>Comamonadaceae</taxon>
        <taxon>Ramlibacter</taxon>
    </lineage>
</organism>
<evidence type="ECO:0000313" key="7">
    <source>
        <dbReference type="Proteomes" id="UP000596827"/>
    </source>
</evidence>
<dbReference type="PANTHER" id="PTHR14226">
    <property type="entry name" value="NEUROPATHY TARGET ESTERASE/SWISS CHEESE D.MELANOGASTER"/>
    <property type="match status" value="1"/>
</dbReference>
<feature type="domain" description="PNPLA" evidence="5">
    <location>
        <begin position="24"/>
        <end position="248"/>
    </location>
</feature>
<name>A0A923S082_9BURK</name>
<evidence type="ECO:0000256" key="1">
    <source>
        <dbReference type="ARBA" id="ARBA00022801"/>
    </source>
</evidence>
<feature type="active site" description="Nucleophile" evidence="4">
    <location>
        <position position="65"/>
    </location>
</feature>
<dbReference type="GO" id="GO:0016042">
    <property type="term" value="P:lipid catabolic process"/>
    <property type="evidence" value="ECO:0007669"/>
    <property type="project" value="UniProtKB-UniRule"/>
</dbReference>
<comment type="caution">
    <text evidence="6">The sequence shown here is derived from an EMBL/GenBank/DDBJ whole genome shotgun (WGS) entry which is preliminary data.</text>
</comment>
<feature type="active site" description="Proton acceptor" evidence="4">
    <location>
        <position position="235"/>
    </location>
</feature>
<evidence type="ECO:0000313" key="6">
    <source>
        <dbReference type="EMBL" id="MBC5763069.1"/>
    </source>
</evidence>
<dbReference type="RefSeq" id="WP_187079534.1">
    <property type="nucleotide sequence ID" value="NZ_JACORU010000001.1"/>
</dbReference>
<gene>
    <name evidence="6" type="ORF">H8R02_01290</name>
</gene>
<dbReference type="AlphaFoldDB" id="A0A923S082"/>
<keyword evidence="2 4" id="KW-0442">Lipid degradation</keyword>
<comment type="caution">
    <text evidence="4">Lacks conserved residue(s) required for the propagation of feature annotation.</text>
</comment>
<dbReference type="InterPro" id="IPR050301">
    <property type="entry name" value="NTE"/>
</dbReference>
<dbReference type="GO" id="GO:0016787">
    <property type="term" value="F:hydrolase activity"/>
    <property type="evidence" value="ECO:0007669"/>
    <property type="project" value="UniProtKB-UniRule"/>
</dbReference>
<evidence type="ECO:0000256" key="4">
    <source>
        <dbReference type="PROSITE-ProRule" id="PRU01161"/>
    </source>
</evidence>
<evidence type="ECO:0000259" key="5">
    <source>
        <dbReference type="PROSITE" id="PS51635"/>
    </source>
</evidence>
<dbReference type="PROSITE" id="PS51635">
    <property type="entry name" value="PNPLA"/>
    <property type="match status" value="1"/>
</dbReference>
<dbReference type="InterPro" id="IPR016035">
    <property type="entry name" value="Acyl_Trfase/lysoPLipase"/>
</dbReference>
<keyword evidence="1 4" id="KW-0378">Hydrolase</keyword>
<dbReference type="InterPro" id="IPR002641">
    <property type="entry name" value="PNPLA_dom"/>
</dbReference>
<dbReference type="Gene3D" id="3.40.1090.10">
    <property type="entry name" value="Cytosolic phospholipase A2 catalytic domain"/>
    <property type="match status" value="1"/>
</dbReference>